<keyword evidence="2" id="KW-1185">Reference proteome</keyword>
<comment type="caution">
    <text evidence="1">The sequence shown here is derived from an EMBL/GenBank/DDBJ whole genome shotgun (WGS) entry which is preliminary data.</text>
</comment>
<protein>
    <submittedName>
        <fullName evidence="1">Uncharacterized protein</fullName>
    </submittedName>
</protein>
<name>A0AAW1MSV2_SAPOF</name>
<accession>A0AAW1MSV2</accession>
<proteinExistence type="predicted"/>
<evidence type="ECO:0000313" key="2">
    <source>
        <dbReference type="Proteomes" id="UP001443914"/>
    </source>
</evidence>
<organism evidence="1 2">
    <name type="scientific">Saponaria officinalis</name>
    <name type="common">Common soapwort</name>
    <name type="synonym">Lychnis saponaria</name>
    <dbReference type="NCBI Taxonomy" id="3572"/>
    <lineage>
        <taxon>Eukaryota</taxon>
        <taxon>Viridiplantae</taxon>
        <taxon>Streptophyta</taxon>
        <taxon>Embryophyta</taxon>
        <taxon>Tracheophyta</taxon>
        <taxon>Spermatophyta</taxon>
        <taxon>Magnoliopsida</taxon>
        <taxon>eudicotyledons</taxon>
        <taxon>Gunneridae</taxon>
        <taxon>Pentapetalae</taxon>
        <taxon>Caryophyllales</taxon>
        <taxon>Caryophyllaceae</taxon>
        <taxon>Caryophylleae</taxon>
        <taxon>Saponaria</taxon>
    </lineage>
</organism>
<sequence length="45" mass="5195">MTRVSNPDLTLIHFSDGSVYVDPNQGNEFQDIYEQVCYLLDTNNQ</sequence>
<reference evidence="1" key="1">
    <citation type="submission" date="2024-03" db="EMBL/GenBank/DDBJ databases">
        <title>WGS assembly of Saponaria officinalis var. Norfolk2.</title>
        <authorList>
            <person name="Jenkins J."/>
            <person name="Shu S."/>
            <person name="Grimwood J."/>
            <person name="Barry K."/>
            <person name="Goodstein D."/>
            <person name="Schmutz J."/>
            <person name="Leebens-Mack J."/>
            <person name="Osbourn A."/>
        </authorList>
    </citation>
    <scope>NUCLEOTIDE SEQUENCE [LARGE SCALE GENOMIC DNA]</scope>
    <source>
        <strain evidence="1">JIC</strain>
    </source>
</reference>
<evidence type="ECO:0000313" key="1">
    <source>
        <dbReference type="EMBL" id="KAK9749084.1"/>
    </source>
</evidence>
<dbReference type="Proteomes" id="UP001443914">
    <property type="component" value="Unassembled WGS sequence"/>
</dbReference>
<dbReference type="AlphaFoldDB" id="A0AAW1MSV2"/>
<dbReference type="EMBL" id="JBDFQZ010000002">
    <property type="protein sequence ID" value="KAK9749084.1"/>
    <property type="molecule type" value="Genomic_DNA"/>
</dbReference>
<gene>
    <name evidence="1" type="ORF">RND81_02G101400</name>
</gene>